<evidence type="ECO:0000259" key="4">
    <source>
        <dbReference type="Pfam" id="PF00176"/>
    </source>
</evidence>
<evidence type="ECO:0000256" key="1">
    <source>
        <dbReference type="ARBA" id="ARBA00022741"/>
    </source>
</evidence>
<protein>
    <submittedName>
        <fullName evidence="5">Putative bacterial snf2 helicase associated protein</fullName>
    </submittedName>
</protein>
<evidence type="ECO:0000313" key="6">
    <source>
        <dbReference type="Proteomes" id="UP000012045"/>
    </source>
</evidence>
<dbReference type="GO" id="GO:0008094">
    <property type="term" value="F:ATP-dependent activity, acting on DNA"/>
    <property type="evidence" value="ECO:0007669"/>
    <property type="project" value="TreeGrafter"/>
</dbReference>
<evidence type="ECO:0000256" key="3">
    <source>
        <dbReference type="ARBA" id="ARBA00022840"/>
    </source>
</evidence>
<gene>
    <name evidence="5" type="ORF">BcDW1_8766</name>
</gene>
<dbReference type="EMBL" id="KB708034">
    <property type="protein sequence ID" value="EMR82578.1"/>
    <property type="molecule type" value="Genomic_DNA"/>
</dbReference>
<dbReference type="InterPro" id="IPR027417">
    <property type="entry name" value="P-loop_NTPase"/>
</dbReference>
<dbReference type="GO" id="GO:0006281">
    <property type="term" value="P:DNA repair"/>
    <property type="evidence" value="ECO:0007669"/>
    <property type="project" value="TreeGrafter"/>
</dbReference>
<evidence type="ECO:0000256" key="2">
    <source>
        <dbReference type="ARBA" id="ARBA00022801"/>
    </source>
</evidence>
<dbReference type="PANTHER" id="PTHR45626:SF22">
    <property type="entry name" value="DNA REPAIR PROTEIN RAD5"/>
    <property type="match status" value="1"/>
</dbReference>
<organism evidence="5 6">
    <name type="scientific">Botryotinia fuckeliana (strain BcDW1)</name>
    <name type="common">Noble rot fungus</name>
    <name type="synonym">Botrytis cinerea</name>
    <dbReference type="NCBI Taxonomy" id="1290391"/>
    <lineage>
        <taxon>Eukaryota</taxon>
        <taxon>Fungi</taxon>
        <taxon>Dikarya</taxon>
        <taxon>Ascomycota</taxon>
        <taxon>Pezizomycotina</taxon>
        <taxon>Leotiomycetes</taxon>
        <taxon>Helotiales</taxon>
        <taxon>Sclerotiniaceae</taxon>
        <taxon>Botrytis</taxon>
    </lineage>
</organism>
<proteinExistence type="predicted"/>
<dbReference type="AlphaFoldDB" id="M7U7H8"/>
<dbReference type="SUPFAM" id="SSF52540">
    <property type="entry name" value="P-loop containing nucleoside triphosphate hydrolases"/>
    <property type="match status" value="1"/>
</dbReference>
<evidence type="ECO:0000313" key="5">
    <source>
        <dbReference type="EMBL" id="EMR82578.1"/>
    </source>
</evidence>
<accession>M7U7H8</accession>
<sequence>MEGKKKTRDLIRPEELNTYFGMLERHVNKYFTVTKAIKGPTKGNSDEVSMLKESIEFSDVLESTDQSSKAEKEDIENEEKKFFAILEQMSSASAIPKSFVDSCKAHGIDFTDPNNIVIEGTNLRPYSHQVINMAWLAGMGKSAFRGGILASESGSGKTVVMFLLILMVYRKLTTQGSKEHGATLIIVPSAVVEVWYADFVKFFSGALICRIFHGIPGSNDPNWDKCFVGIRIKDSEKELQALDITNLDDILFDILNYILQACHEYQGGKR</sequence>
<dbReference type="InterPro" id="IPR000330">
    <property type="entry name" value="SNF2_N"/>
</dbReference>
<dbReference type="GO" id="GO:0005524">
    <property type="term" value="F:ATP binding"/>
    <property type="evidence" value="ECO:0007669"/>
    <property type="project" value="UniProtKB-KW"/>
</dbReference>
<dbReference type="InterPro" id="IPR050628">
    <property type="entry name" value="SNF2_RAD54_helicase_TF"/>
</dbReference>
<dbReference type="GO" id="GO:0016787">
    <property type="term" value="F:hydrolase activity"/>
    <property type="evidence" value="ECO:0007669"/>
    <property type="project" value="UniProtKB-KW"/>
</dbReference>
<dbReference type="PANTHER" id="PTHR45626">
    <property type="entry name" value="TRANSCRIPTION TERMINATION FACTOR 2-RELATED"/>
    <property type="match status" value="1"/>
</dbReference>
<dbReference type="STRING" id="1290391.M7U7H8"/>
<dbReference type="GO" id="GO:0005634">
    <property type="term" value="C:nucleus"/>
    <property type="evidence" value="ECO:0007669"/>
    <property type="project" value="TreeGrafter"/>
</dbReference>
<name>M7U7H8_BOTF1</name>
<reference evidence="6" key="1">
    <citation type="journal article" date="2013" name="Genome Announc.">
        <title>Draft genome sequence of Botrytis cinerea BcDW1, inoculum for noble rot of grape berries.</title>
        <authorList>
            <person name="Blanco-Ulate B."/>
            <person name="Allen G."/>
            <person name="Powell A.L."/>
            <person name="Cantu D."/>
        </authorList>
    </citation>
    <scope>NUCLEOTIDE SEQUENCE [LARGE SCALE GENOMIC DNA]</scope>
    <source>
        <strain evidence="6">BcDW1</strain>
    </source>
</reference>
<dbReference type="Proteomes" id="UP000012045">
    <property type="component" value="Unassembled WGS sequence"/>
</dbReference>
<keyword evidence="3" id="KW-0067">ATP-binding</keyword>
<dbReference type="HOGENOM" id="CLU_1030546_0_0_1"/>
<dbReference type="InterPro" id="IPR038718">
    <property type="entry name" value="SNF2-like_sf"/>
</dbReference>
<keyword evidence="2" id="KW-0378">Hydrolase</keyword>
<feature type="domain" description="SNF2 N-terminal" evidence="4">
    <location>
        <begin position="128"/>
        <end position="214"/>
    </location>
</feature>
<keyword evidence="1" id="KW-0547">Nucleotide-binding</keyword>
<dbReference type="Gene3D" id="3.40.50.10810">
    <property type="entry name" value="Tandem AAA-ATPase domain"/>
    <property type="match status" value="1"/>
</dbReference>
<dbReference type="Pfam" id="PF00176">
    <property type="entry name" value="SNF2-rel_dom"/>
    <property type="match status" value="1"/>
</dbReference>